<reference evidence="3" key="1">
    <citation type="journal article" date="2019" name="Mol. Biol. Evol.">
        <title>Blast fungal genomes show frequent chromosomal changes, gene gains and losses, and effector gene turnover.</title>
        <authorList>
            <person name="Gomez Luciano L.B."/>
            <person name="Jason Tsai I."/>
            <person name="Chuma I."/>
            <person name="Tosa Y."/>
            <person name="Chen Y.H."/>
            <person name="Li J.Y."/>
            <person name="Li M.Y."/>
            <person name="Jade Lu M.Y."/>
            <person name="Nakayashiki H."/>
            <person name="Li W.H."/>
        </authorList>
    </citation>
    <scope>NUCLEOTIDE SEQUENCE</scope>
    <source>
        <strain evidence="3">NI907</strain>
    </source>
</reference>
<feature type="region of interest" description="Disordered" evidence="1">
    <location>
        <begin position="119"/>
        <end position="169"/>
    </location>
</feature>
<protein>
    <submittedName>
        <fullName evidence="3">Uncharacterized protein</fullName>
    </submittedName>
</protein>
<dbReference type="GeneID" id="41967141"/>
<reference evidence="3" key="3">
    <citation type="submission" date="2025-08" db="UniProtKB">
        <authorList>
            <consortium name="RefSeq"/>
        </authorList>
    </citation>
    <scope>IDENTIFICATION</scope>
    <source>
        <strain evidence="3">NI907</strain>
    </source>
</reference>
<feature type="compositionally biased region" description="Basic and acidic residues" evidence="1">
    <location>
        <begin position="121"/>
        <end position="141"/>
    </location>
</feature>
<dbReference type="RefSeq" id="XP_030976213.1">
    <property type="nucleotide sequence ID" value="XM_031132236.1"/>
</dbReference>
<dbReference type="KEGG" id="pgri:PgNI_12283"/>
<sequence length="169" mass="18733">MTMQTHNQAASGATPISSSMLGGLTGYGNQMVSSLETRQNDILSALETALITQQKVMDINQTLEAELQKTRGESNATLQWASQQLKTDALSCKLQHHNAQTQSEQQNDQTELDLQLLEEGNEQKGETEPVRKCLKSSERSIEYTGLASSKSLRSRRNLHRGSRDSPLMK</sequence>
<accession>A0A6P8AMU9</accession>
<feature type="region of interest" description="Disordered" evidence="1">
    <location>
        <begin position="1"/>
        <end position="20"/>
    </location>
</feature>
<organism evidence="2 3">
    <name type="scientific">Pyricularia grisea</name>
    <name type="common">Crabgrass-specific blast fungus</name>
    <name type="synonym">Magnaporthe grisea</name>
    <dbReference type="NCBI Taxonomy" id="148305"/>
    <lineage>
        <taxon>Eukaryota</taxon>
        <taxon>Fungi</taxon>
        <taxon>Dikarya</taxon>
        <taxon>Ascomycota</taxon>
        <taxon>Pezizomycotina</taxon>
        <taxon>Sordariomycetes</taxon>
        <taxon>Sordariomycetidae</taxon>
        <taxon>Magnaporthales</taxon>
        <taxon>Pyriculariaceae</taxon>
        <taxon>Pyricularia</taxon>
    </lineage>
</organism>
<evidence type="ECO:0000313" key="3">
    <source>
        <dbReference type="RefSeq" id="XP_030976213.1"/>
    </source>
</evidence>
<proteinExistence type="predicted"/>
<dbReference type="Proteomes" id="UP000515153">
    <property type="component" value="Unplaced"/>
</dbReference>
<reference evidence="3" key="2">
    <citation type="submission" date="2019-10" db="EMBL/GenBank/DDBJ databases">
        <authorList>
            <consortium name="NCBI Genome Project"/>
        </authorList>
    </citation>
    <scope>NUCLEOTIDE SEQUENCE</scope>
    <source>
        <strain evidence="3">NI907</strain>
    </source>
</reference>
<name>A0A6P8AMU9_PYRGI</name>
<evidence type="ECO:0000313" key="2">
    <source>
        <dbReference type="Proteomes" id="UP000515153"/>
    </source>
</evidence>
<evidence type="ECO:0000256" key="1">
    <source>
        <dbReference type="SAM" id="MobiDB-lite"/>
    </source>
</evidence>
<dbReference type="AlphaFoldDB" id="A0A6P8AMU9"/>
<gene>
    <name evidence="3" type="ORF">PgNI_12283</name>
</gene>
<keyword evidence="2" id="KW-1185">Reference proteome</keyword>